<sequence>MDLTDKFQQNLSEHFFLVIPDAMIETPYSYNEMENSNSRWQPLDAIINLEEFNALAKVTTYLFDYNMKIKSRPQNPVVFNVPKEVKISAHEPMH</sequence>
<accession>A0A8X6TKR8</accession>
<proteinExistence type="predicted"/>
<dbReference type="Proteomes" id="UP000887013">
    <property type="component" value="Unassembled WGS sequence"/>
</dbReference>
<dbReference type="OrthoDB" id="6129702at2759"/>
<name>A0A8X6TKR8_NEPPI</name>
<organism evidence="1 2">
    <name type="scientific">Nephila pilipes</name>
    <name type="common">Giant wood spider</name>
    <name type="synonym">Nephila maculata</name>
    <dbReference type="NCBI Taxonomy" id="299642"/>
    <lineage>
        <taxon>Eukaryota</taxon>
        <taxon>Metazoa</taxon>
        <taxon>Ecdysozoa</taxon>
        <taxon>Arthropoda</taxon>
        <taxon>Chelicerata</taxon>
        <taxon>Arachnida</taxon>
        <taxon>Araneae</taxon>
        <taxon>Araneomorphae</taxon>
        <taxon>Entelegynae</taxon>
        <taxon>Araneoidea</taxon>
        <taxon>Nephilidae</taxon>
        <taxon>Nephila</taxon>
    </lineage>
</organism>
<reference evidence="1" key="1">
    <citation type="submission" date="2020-08" db="EMBL/GenBank/DDBJ databases">
        <title>Multicomponent nature underlies the extraordinary mechanical properties of spider dragline silk.</title>
        <authorList>
            <person name="Kono N."/>
            <person name="Nakamura H."/>
            <person name="Mori M."/>
            <person name="Yoshida Y."/>
            <person name="Ohtoshi R."/>
            <person name="Malay A.D."/>
            <person name="Moran D.A.P."/>
            <person name="Tomita M."/>
            <person name="Numata K."/>
            <person name="Arakawa K."/>
        </authorList>
    </citation>
    <scope>NUCLEOTIDE SEQUENCE</scope>
</reference>
<evidence type="ECO:0000313" key="1">
    <source>
        <dbReference type="EMBL" id="GFT18466.1"/>
    </source>
</evidence>
<dbReference type="EMBL" id="BMAW01010354">
    <property type="protein sequence ID" value="GFT18466.1"/>
    <property type="molecule type" value="Genomic_DNA"/>
</dbReference>
<gene>
    <name evidence="1" type="primary">Ky</name>
    <name evidence="1" type="ORF">NPIL_586951</name>
</gene>
<protein>
    <submittedName>
        <fullName evidence="1">Kyphoscoliosis peptidase</fullName>
    </submittedName>
</protein>
<keyword evidence="2" id="KW-1185">Reference proteome</keyword>
<comment type="caution">
    <text evidence="1">The sequence shown here is derived from an EMBL/GenBank/DDBJ whole genome shotgun (WGS) entry which is preliminary data.</text>
</comment>
<evidence type="ECO:0000313" key="2">
    <source>
        <dbReference type="Proteomes" id="UP000887013"/>
    </source>
</evidence>
<dbReference type="AlphaFoldDB" id="A0A8X6TKR8"/>